<keyword evidence="9" id="KW-0443">Lipid metabolism</keyword>
<keyword evidence="8 14" id="KW-1133">Transmembrane helix</keyword>
<sequence>MAGFFSLLTRLYLTAYNFTLFVGWFQVLFIVLKTLKESGHENIYNAAEKPLFFSQTAAVLEVFWPGAVSTNSNLATDRFQVVPGVGYIMEFPRDSDSCARYLPINQLVHH</sequence>
<evidence type="ECO:0000256" key="9">
    <source>
        <dbReference type="ARBA" id="ARBA00023098"/>
    </source>
</evidence>
<keyword evidence="6 14" id="KW-0812">Transmembrane</keyword>
<evidence type="ECO:0000256" key="2">
    <source>
        <dbReference type="ARBA" id="ARBA00005194"/>
    </source>
</evidence>
<keyword evidence="11" id="KW-0275">Fatty acid biosynthesis</keyword>
<evidence type="ECO:0000256" key="12">
    <source>
        <dbReference type="ARBA" id="ARBA00023239"/>
    </source>
</evidence>
<keyword evidence="12" id="KW-0456">Lyase</keyword>
<keyword evidence="7" id="KW-0276">Fatty acid metabolism</keyword>
<dbReference type="GO" id="GO:0030497">
    <property type="term" value="P:fatty acid elongation"/>
    <property type="evidence" value="ECO:0007669"/>
    <property type="project" value="TreeGrafter"/>
</dbReference>
<evidence type="ECO:0000256" key="7">
    <source>
        <dbReference type="ARBA" id="ARBA00022832"/>
    </source>
</evidence>
<evidence type="ECO:0000256" key="5">
    <source>
        <dbReference type="ARBA" id="ARBA00022516"/>
    </source>
</evidence>
<evidence type="ECO:0000256" key="13">
    <source>
        <dbReference type="ARBA" id="ARBA00036671"/>
    </source>
</evidence>
<proteinExistence type="inferred from homology"/>
<evidence type="ECO:0000256" key="4">
    <source>
        <dbReference type="ARBA" id="ARBA00013122"/>
    </source>
</evidence>
<keyword evidence="16" id="KW-1185">Reference proteome</keyword>
<protein>
    <recommendedName>
        <fullName evidence="4">very-long-chain (3R)-3-hydroxyacyl-CoA dehydratase</fullName>
        <ecNumber evidence="4">4.2.1.134</ecNumber>
    </recommendedName>
</protein>
<dbReference type="GO" id="GO:0030148">
    <property type="term" value="P:sphingolipid biosynthetic process"/>
    <property type="evidence" value="ECO:0007669"/>
    <property type="project" value="TreeGrafter"/>
</dbReference>
<keyword evidence="10 14" id="KW-0472">Membrane</keyword>
<evidence type="ECO:0000256" key="1">
    <source>
        <dbReference type="ARBA" id="ARBA00004141"/>
    </source>
</evidence>
<dbReference type="Proteomes" id="UP001189624">
    <property type="component" value="Chromosome 2"/>
</dbReference>
<comment type="subcellular location">
    <subcellularLocation>
        <location evidence="1">Membrane</location>
        <topology evidence="1">Multi-pass membrane protein</topology>
    </subcellularLocation>
</comment>
<reference evidence="15" key="1">
    <citation type="submission" date="2023-10" db="EMBL/GenBank/DDBJ databases">
        <authorList>
            <person name="Domelevo Entfellner J.-B."/>
        </authorList>
    </citation>
    <scope>NUCLEOTIDE SEQUENCE</scope>
</reference>
<dbReference type="GO" id="GO:0042761">
    <property type="term" value="P:very long-chain fatty acid biosynthetic process"/>
    <property type="evidence" value="ECO:0007669"/>
    <property type="project" value="TreeGrafter"/>
</dbReference>
<evidence type="ECO:0000256" key="6">
    <source>
        <dbReference type="ARBA" id="ARBA00022692"/>
    </source>
</evidence>
<evidence type="ECO:0000313" key="15">
    <source>
        <dbReference type="EMBL" id="CAJ1931302.1"/>
    </source>
</evidence>
<organism evidence="15 16">
    <name type="scientific">Sphenostylis stenocarpa</name>
    <dbReference type="NCBI Taxonomy" id="92480"/>
    <lineage>
        <taxon>Eukaryota</taxon>
        <taxon>Viridiplantae</taxon>
        <taxon>Streptophyta</taxon>
        <taxon>Embryophyta</taxon>
        <taxon>Tracheophyta</taxon>
        <taxon>Spermatophyta</taxon>
        <taxon>Magnoliopsida</taxon>
        <taxon>eudicotyledons</taxon>
        <taxon>Gunneridae</taxon>
        <taxon>Pentapetalae</taxon>
        <taxon>rosids</taxon>
        <taxon>fabids</taxon>
        <taxon>Fabales</taxon>
        <taxon>Fabaceae</taxon>
        <taxon>Papilionoideae</taxon>
        <taxon>50 kb inversion clade</taxon>
        <taxon>NPAAA clade</taxon>
        <taxon>indigoferoid/millettioid clade</taxon>
        <taxon>Phaseoleae</taxon>
        <taxon>Sphenostylis</taxon>
    </lineage>
</organism>
<name>A0AA86S1P3_9FABA</name>
<comment type="catalytic activity">
    <reaction evidence="13">
        <text>a very-long-chain (3R)-3-hydroxyacyl-CoA = a very-long-chain (2E)-enoyl-CoA + H2O</text>
        <dbReference type="Rhea" id="RHEA:45812"/>
        <dbReference type="ChEBI" id="CHEBI:15377"/>
        <dbReference type="ChEBI" id="CHEBI:83728"/>
        <dbReference type="ChEBI" id="CHEBI:85440"/>
        <dbReference type="EC" id="4.2.1.134"/>
    </reaction>
</comment>
<dbReference type="Gramene" id="rna-AYBTSS11_LOCUS5176">
    <property type="protein sequence ID" value="CAJ1931302.1"/>
    <property type="gene ID" value="gene-AYBTSS11_LOCUS5176"/>
</dbReference>
<dbReference type="EC" id="4.2.1.134" evidence="4"/>
<accession>A0AA86S1P3</accession>
<evidence type="ECO:0000256" key="11">
    <source>
        <dbReference type="ARBA" id="ARBA00023160"/>
    </source>
</evidence>
<evidence type="ECO:0000256" key="10">
    <source>
        <dbReference type="ARBA" id="ARBA00023136"/>
    </source>
</evidence>
<dbReference type="PANTHER" id="PTHR11035">
    <property type="entry name" value="VERY-LONG-CHAIN (3R)-3-HYDROXYACYL-COA DEHYDRATASE"/>
    <property type="match status" value="1"/>
</dbReference>
<feature type="transmembrane region" description="Helical" evidence="14">
    <location>
        <begin position="12"/>
        <end position="32"/>
    </location>
</feature>
<evidence type="ECO:0000256" key="14">
    <source>
        <dbReference type="SAM" id="Phobius"/>
    </source>
</evidence>
<dbReference type="AlphaFoldDB" id="A0AA86S1P3"/>
<dbReference type="PANTHER" id="PTHR11035:SF3">
    <property type="entry name" value="VERY-LONG-CHAIN (3R)-3-HYDROXYACYL-COA DEHYDRATASE"/>
    <property type="match status" value="1"/>
</dbReference>
<evidence type="ECO:0000256" key="3">
    <source>
        <dbReference type="ARBA" id="ARBA00007811"/>
    </source>
</evidence>
<comment type="similarity">
    <text evidence="3">Belongs to the very long-chain fatty acids dehydratase HACD family.</text>
</comment>
<dbReference type="EMBL" id="OY731399">
    <property type="protein sequence ID" value="CAJ1931302.1"/>
    <property type="molecule type" value="Genomic_DNA"/>
</dbReference>
<gene>
    <name evidence="15" type="ORF">AYBTSS11_LOCUS5176</name>
</gene>
<dbReference type="GO" id="GO:0005789">
    <property type="term" value="C:endoplasmic reticulum membrane"/>
    <property type="evidence" value="ECO:0007669"/>
    <property type="project" value="TreeGrafter"/>
</dbReference>
<comment type="pathway">
    <text evidence="2">Lipid metabolism; fatty acid biosynthesis.</text>
</comment>
<dbReference type="GO" id="GO:0102158">
    <property type="term" value="F:very-long-chain (3R)-3-hydroxyacyl-CoA dehydratase activity"/>
    <property type="evidence" value="ECO:0007669"/>
    <property type="project" value="UniProtKB-EC"/>
</dbReference>
<evidence type="ECO:0000313" key="16">
    <source>
        <dbReference type="Proteomes" id="UP001189624"/>
    </source>
</evidence>
<keyword evidence="5" id="KW-0444">Lipid biosynthesis</keyword>
<dbReference type="InterPro" id="IPR007482">
    <property type="entry name" value="Tyr_Pase-like_PTPLA"/>
</dbReference>
<evidence type="ECO:0000256" key="8">
    <source>
        <dbReference type="ARBA" id="ARBA00022989"/>
    </source>
</evidence>